<feature type="transmembrane region" description="Helical" evidence="1">
    <location>
        <begin position="20"/>
        <end position="38"/>
    </location>
</feature>
<name>A0A3M7TRM1_9BACI</name>
<dbReference type="AlphaFoldDB" id="A0A3M7TRM1"/>
<proteinExistence type="predicted"/>
<dbReference type="EMBL" id="RHIB01000002">
    <property type="protein sequence ID" value="RNA67680.1"/>
    <property type="molecule type" value="Genomic_DNA"/>
</dbReference>
<gene>
    <name evidence="2" type="ORF">EBO34_13240</name>
</gene>
<organism evidence="2 3">
    <name type="scientific">Alteribacter keqinensis</name>
    <dbReference type="NCBI Taxonomy" id="2483800"/>
    <lineage>
        <taxon>Bacteria</taxon>
        <taxon>Bacillati</taxon>
        <taxon>Bacillota</taxon>
        <taxon>Bacilli</taxon>
        <taxon>Bacillales</taxon>
        <taxon>Bacillaceae</taxon>
        <taxon>Alteribacter</taxon>
    </lineage>
</organism>
<reference evidence="2 3" key="1">
    <citation type="submission" date="2018-10" db="EMBL/GenBank/DDBJ databases">
        <title>Bacillus Keqinensis sp. nov., a moderately halophilic bacterium isolated from a saline-alkaline lake.</title>
        <authorList>
            <person name="Wang H."/>
        </authorList>
    </citation>
    <scope>NUCLEOTIDE SEQUENCE [LARGE SCALE GENOMIC DNA]</scope>
    <source>
        <strain evidence="2 3">KQ-3</strain>
    </source>
</reference>
<comment type="caution">
    <text evidence="2">The sequence shown here is derived from an EMBL/GenBank/DDBJ whole genome shotgun (WGS) entry which is preliminary data.</text>
</comment>
<keyword evidence="1" id="KW-0472">Membrane</keyword>
<evidence type="ECO:0000313" key="3">
    <source>
        <dbReference type="Proteomes" id="UP000278746"/>
    </source>
</evidence>
<evidence type="ECO:0000313" key="2">
    <source>
        <dbReference type="EMBL" id="RNA67680.1"/>
    </source>
</evidence>
<dbReference type="Proteomes" id="UP000278746">
    <property type="component" value="Unassembled WGS sequence"/>
</dbReference>
<protein>
    <submittedName>
        <fullName evidence="2">Uncharacterized protein</fullName>
    </submittedName>
</protein>
<evidence type="ECO:0000256" key="1">
    <source>
        <dbReference type="SAM" id="Phobius"/>
    </source>
</evidence>
<keyword evidence="1" id="KW-1133">Transmembrane helix</keyword>
<sequence length="143" mass="16454">MVDFRRQTEKMKAKEPPPLLRQTLPHFLLFIFLAFFFFRLKRLEVLFSLSVRSFTGSSFARSPINTSAIRKKEVAFPGGKNQFPLFPRQPNLLYMNLVRFVDLTISKGLICEVILSSAFLSNSLESLYQKNLKKSAVQMDSAL</sequence>
<accession>A0A3M7TRM1</accession>
<keyword evidence="1" id="KW-0812">Transmembrane</keyword>
<keyword evidence="3" id="KW-1185">Reference proteome</keyword>